<name>A0ABQ8BZW9_BRANA</name>
<evidence type="ECO:0000313" key="3">
    <source>
        <dbReference type="Proteomes" id="UP000824890"/>
    </source>
</evidence>
<sequence length="119" mass="12743">MSSRAVAKNDYQPPVEASVPEAVVMSEDVSPVAHGLTNSMKHSSAKCPQKKKADPPGRKTRRGKSRDKQVWREVGSSGVKAKHLSLDGQNTSPPGLADLARQSAQEEPIAQEEGTEQGI</sequence>
<reference evidence="2 3" key="1">
    <citation type="submission" date="2021-05" db="EMBL/GenBank/DDBJ databases">
        <title>Genome Assembly of Synthetic Allotetraploid Brassica napus Reveals Homoeologous Exchanges between Subgenomes.</title>
        <authorList>
            <person name="Davis J.T."/>
        </authorList>
    </citation>
    <scope>NUCLEOTIDE SEQUENCE [LARGE SCALE GENOMIC DNA]</scope>
    <source>
        <strain evidence="3">cv. Da-Ae</strain>
        <tissue evidence="2">Seedling</tissue>
    </source>
</reference>
<evidence type="ECO:0008006" key="4">
    <source>
        <dbReference type="Google" id="ProtNLM"/>
    </source>
</evidence>
<accession>A0ABQ8BZW9</accession>
<evidence type="ECO:0000256" key="1">
    <source>
        <dbReference type="SAM" id="MobiDB-lite"/>
    </source>
</evidence>
<dbReference type="Proteomes" id="UP000824890">
    <property type="component" value="Unassembled WGS sequence"/>
</dbReference>
<dbReference type="EMBL" id="JAGKQM010000009">
    <property type="protein sequence ID" value="KAH0910319.1"/>
    <property type="molecule type" value="Genomic_DNA"/>
</dbReference>
<keyword evidence="3" id="KW-1185">Reference proteome</keyword>
<organism evidence="2 3">
    <name type="scientific">Brassica napus</name>
    <name type="common">Rape</name>
    <dbReference type="NCBI Taxonomy" id="3708"/>
    <lineage>
        <taxon>Eukaryota</taxon>
        <taxon>Viridiplantae</taxon>
        <taxon>Streptophyta</taxon>
        <taxon>Embryophyta</taxon>
        <taxon>Tracheophyta</taxon>
        <taxon>Spermatophyta</taxon>
        <taxon>Magnoliopsida</taxon>
        <taxon>eudicotyledons</taxon>
        <taxon>Gunneridae</taxon>
        <taxon>Pentapetalae</taxon>
        <taxon>rosids</taxon>
        <taxon>malvids</taxon>
        <taxon>Brassicales</taxon>
        <taxon>Brassicaceae</taxon>
        <taxon>Brassiceae</taxon>
        <taxon>Brassica</taxon>
    </lineage>
</organism>
<protein>
    <recommendedName>
        <fullName evidence="4">AT-hook motif nuclear-localized protein</fullName>
    </recommendedName>
</protein>
<feature type="compositionally biased region" description="Acidic residues" evidence="1">
    <location>
        <begin position="109"/>
        <end position="119"/>
    </location>
</feature>
<feature type="region of interest" description="Disordered" evidence="1">
    <location>
        <begin position="30"/>
        <end position="119"/>
    </location>
</feature>
<comment type="caution">
    <text evidence="2">The sequence shown here is derived from an EMBL/GenBank/DDBJ whole genome shotgun (WGS) entry which is preliminary data.</text>
</comment>
<evidence type="ECO:0000313" key="2">
    <source>
        <dbReference type="EMBL" id="KAH0910319.1"/>
    </source>
</evidence>
<gene>
    <name evidence="2" type="ORF">HID58_033640</name>
</gene>
<proteinExistence type="predicted"/>